<evidence type="ECO:0000256" key="8">
    <source>
        <dbReference type="ARBA" id="ARBA00023014"/>
    </source>
</evidence>
<gene>
    <name evidence="13" type="primary">sdaAA</name>
    <name evidence="13" type="ORF">ENX73_02835</name>
</gene>
<keyword evidence="8 11" id="KW-0411">Iron-sulfur</keyword>
<protein>
    <recommendedName>
        <fullName evidence="11">L-serine dehydratase</fullName>
        <ecNumber evidence="11">4.3.1.17</ecNumber>
    </recommendedName>
</protein>
<evidence type="ECO:0000256" key="4">
    <source>
        <dbReference type="ARBA" id="ARBA00022432"/>
    </source>
</evidence>
<evidence type="ECO:0000256" key="11">
    <source>
        <dbReference type="RuleBase" id="RU366059"/>
    </source>
</evidence>
<dbReference type="GO" id="GO:0051539">
    <property type="term" value="F:4 iron, 4 sulfur cluster binding"/>
    <property type="evidence" value="ECO:0007669"/>
    <property type="project" value="UniProtKB-UniRule"/>
</dbReference>
<dbReference type="AlphaFoldDB" id="A0A7V3REC8"/>
<evidence type="ECO:0000256" key="7">
    <source>
        <dbReference type="ARBA" id="ARBA00023004"/>
    </source>
</evidence>
<evidence type="ECO:0000259" key="12">
    <source>
        <dbReference type="Pfam" id="PF03313"/>
    </source>
</evidence>
<dbReference type="GO" id="GO:0003941">
    <property type="term" value="F:L-serine ammonia-lyase activity"/>
    <property type="evidence" value="ECO:0007669"/>
    <property type="project" value="UniProtKB-UniRule"/>
</dbReference>
<dbReference type="EC" id="4.3.1.17" evidence="11"/>
<evidence type="ECO:0000256" key="5">
    <source>
        <dbReference type="ARBA" id="ARBA00022485"/>
    </source>
</evidence>
<keyword evidence="5 11" id="KW-0004">4Fe-4S</keyword>
<keyword evidence="7 11" id="KW-0408">Iron</keyword>
<dbReference type="GO" id="GO:0046872">
    <property type="term" value="F:metal ion binding"/>
    <property type="evidence" value="ECO:0007669"/>
    <property type="project" value="UniProtKB-KW"/>
</dbReference>
<sequence>MNVKSFNDLVEISEKTGEDLHKVILDWEMLDTGYSGERLIENASKLFKVMEEEYASKKDKTFNTLVNLTGTNGKKMYEYIQNAFVGEKVFKAATIAVTMAENNASMGRIVACPTAGASGVMPGVLLVLEEYGISRERLVLSLIVAGAIGKIIALRASLSGAEAGCQAEIGSATAMAAGAAVYAGGGSARQVSNAAALSLKSLMGLVCDPVGGFVEVPCVKRNATGATLALLFCDIAKSGVESVIPLDEVIDAMMSVGRSLPESLRETGRGGIAVTPTARRIVKGLSDKFKISGD</sequence>
<dbReference type="NCBIfam" id="TIGR00718">
    <property type="entry name" value="sda_alpha"/>
    <property type="match status" value="1"/>
</dbReference>
<evidence type="ECO:0000256" key="9">
    <source>
        <dbReference type="ARBA" id="ARBA00023239"/>
    </source>
</evidence>
<dbReference type="GO" id="GO:0006094">
    <property type="term" value="P:gluconeogenesis"/>
    <property type="evidence" value="ECO:0007669"/>
    <property type="project" value="UniProtKB-KW"/>
</dbReference>
<dbReference type="PANTHER" id="PTHR30182">
    <property type="entry name" value="L-SERINE DEHYDRATASE"/>
    <property type="match status" value="1"/>
</dbReference>
<reference evidence="13" key="1">
    <citation type="journal article" date="2020" name="mSystems">
        <title>Genome- and Community-Level Interaction Insights into Carbon Utilization and Element Cycling Functions of Hydrothermarchaeota in Hydrothermal Sediment.</title>
        <authorList>
            <person name="Zhou Z."/>
            <person name="Liu Y."/>
            <person name="Xu W."/>
            <person name="Pan J."/>
            <person name="Luo Z.H."/>
            <person name="Li M."/>
        </authorList>
    </citation>
    <scope>NUCLEOTIDE SEQUENCE [LARGE SCALE GENOMIC DNA]</scope>
    <source>
        <strain evidence="13">SpSt-966</strain>
    </source>
</reference>
<evidence type="ECO:0000256" key="6">
    <source>
        <dbReference type="ARBA" id="ARBA00022723"/>
    </source>
</evidence>
<dbReference type="Pfam" id="PF03313">
    <property type="entry name" value="SDH_alpha"/>
    <property type="match status" value="1"/>
</dbReference>
<name>A0A7V3REC8_9BACT</name>
<accession>A0A7V3REC8</accession>
<organism evidence="13">
    <name type="scientific">Mesoaciditoga lauensis</name>
    <dbReference type="NCBI Taxonomy" id="1495039"/>
    <lineage>
        <taxon>Bacteria</taxon>
        <taxon>Thermotogati</taxon>
        <taxon>Thermotogota</taxon>
        <taxon>Thermotogae</taxon>
        <taxon>Mesoaciditogales</taxon>
        <taxon>Mesoaciditogaceae</taxon>
        <taxon>Mesoaciditoga</taxon>
    </lineage>
</organism>
<comment type="pathway">
    <text evidence="2">Carbohydrate biosynthesis; gluconeogenesis.</text>
</comment>
<feature type="domain" description="Serine dehydratase-like alpha subunit" evidence="12">
    <location>
        <begin position="22"/>
        <end position="273"/>
    </location>
</feature>
<evidence type="ECO:0000256" key="3">
    <source>
        <dbReference type="ARBA" id="ARBA00008636"/>
    </source>
</evidence>
<dbReference type="PANTHER" id="PTHR30182:SF1">
    <property type="entry name" value="L-SERINE DEHYDRATASE 1"/>
    <property type="match status" value="1"/>
</dbReference>
<dbReference type="InterPro" id="IPR051318">
    <property type="entry name" value="Fe-S_L-Ser"/>
</dbReference>
<evidence type="ECO:0000313" key="13">
    <source>
        <dbReference type="EMBL" id="HGE75044.1"/>
    </source>
</evidence>
<keyword evidence="9 11" id="KW-0456">Lyase</keyword>
<evidence type="ECO:0000256" key="10">
    <source>
        <dbReference type="ARBA" id="ARBA00049406"/>
    </source>
</evidence>
<dbReference type="InterPro" id="IPR005130">
    <property type="entry name" value="Ser_deHydtase-like_asu"/>
</dbReference>
<keyword evidence="6 11" id="KW-0479">Metal-binding</keyword>
<comment type="caution">
    <text evidence="13">The sequence shown here is derived from an EMBL/GenBank/DDBJ whole genome shotgun (WGS) entry which is preliminary data.</text>
</comment>
<evidence type="ECO:0000256" key="2">
    <source>
        <dbReference type="ARBA" id="ARBA00004742"/>
    </source>
</evidence>
<comment type="similarity">
    <text evidence="3 11">Belongs to the iron-sulfur dependent L-serine dehydratase family.</text>
</comment>
<evidence type="ECO:0000256" key="1">
    <source>
        <dbReference type="ARBA" id="ARBA00001966"/>
    </source>
</evidence>
<proteinExistence type="inferred from homology"/>
<dbReference type="InterPro" id="IPR004642">
    <property type="entry name" value="Ser_deHydtase_asu"/>
</dbReference>
<comment type="catalytic activity">
    <reaction evidence="10 11">
        <text>L-serine = pyruvate + NH4(+)</text>
        <dbReference type="Rhea" id="RHEA:19169"/>
        <dbReference type="ChEBI" id="CHEBI:15361"/>
        <dbReference type="ChEBI" id="CHEBI:28938"/>
        <dbReference type="ChEBI" id="CHEBI:33384"/>
        <dbReference type="EC" id="4.3.1.17"/>
    </reaction>
</comment>
<dbReference type="EMBL" id="DTPE01000113">
    <property type="protein sequence ID" value="HGE75044.1"/>
    <property type="molecule type" value="Genomic_DNA"/>
</dbReference>
<comment type="cofactor">
    <cofactor evidence="1 11">
        <name>[4Fe-4S] cluster</name>
        <dbReference type="ChEBI" id="CHEBI:49883"/>
    </cofactor>
</comment>
<keyword evidence="4 11" id="KW-0312">Gluconeogenesis</keyword>